<protein>
    <recommendedName>
        <fullName evidence="4">DUF4835 domain-containing protein</fullName>
    </recommendedName>
</protein>
<evidence type="ECO:0000256" key="1">
    <source>
        <dbReference type="SAM" id="SignalP"/>
    </source>
</evidence>
<reference evidence="2 3" key="1">
    <citation type="submission" date="2017-11" db="EMBL/GenBank/DDBJ databases">
        <authorList>
            <person name="Duchaud E."/>
        </authorList>
    </citation>
    <scope>NUCLEOTIDE SEQUENCE [LARGE SCALE GENOMIC DNA]</scope>
    <source>
        <strain evidence="2 3">TNO010</strain>
    </source>
</reference>
<feature type="signal peptide" evidence="1">
    <location>
        <begin position="1"/>
        <end position="24"/>
    </location>
</feature>
<accession>A0A2I2MBE0</accession>
<dbReference type="EMBL" id="OENE01000048">
    <property type="protein sequence ID" value="SOU89858.1"/>
    <property type="molecule type" value="Genomic_DNA"/>
</dbReference>
<dbReference type="InterPro" id="IPR032274">
    <property type="entry name" value="DUF4835"/>
</dbReference>
<evidence type="ECO:0008006" key="4">
    <source>
        <dbReference type="Google" id="ProtNLM"/>
    </source>
</evidence>
<dbReference type="Proteomes" id="UP000490060">
    <property type="component" value="Unassembled WGS sequence"/>
</dbReference>
<dbReference type="RefSeq" id="WP_172505926.1">
    <property type="nucleotide sequence ID" value="NZ_OENE01000048.1"/>
</dbReference>
<organism evidence="2 3">
    <name type="scientific">Tenacibaculum finnmarkense genomovar ulcerans</name>
    <dbReference type="NCBI Taxonomy" id="2781388"/>
    <lineage>
        <taxon>Bacteria</taxon>
        <taxon>Pseudomonadati</taxon>
        <taxon>Bacteroidota</taxon>
        <taxon>Flavobacteriia</taxon>
        <taxon>Flavobacteriales</taxon>
        <taxon>Flavobacteriaceae</taxon>
        <taxon>Tenacibaculum</taxon>
        <taxon>Tenacibaculum finnmarkense</taxon>
    </lineage>
</organism>
<evidence type="ECO:0000313" key="2">
    <source>
        <dbReference type="EMBL" id="SOU89858.1"/>
    </source>
</evidence>
<dbReference type="Pfam" id="PF16119">
    <property type="entry name" value="DUF4835"/>
    <property type="match status" value="1"/>
</dbReference>
<name>A0A2I2MBE0_9FLAO</name>
<keyword evidence="1" id="KW-0732">Signal</keyword>
<sequence length="296" mass="33763">MRKFFFLIFILSAVFSLQSQELNALVTINTDKIQSSNKQVYQTLQKSVTAFINETQWTTKTFKQQERINCAFTIIISEQNSNNFTASLQVQATRPVYNSSYATPILNINDTNFNFKYSEFAPLIFNPNTYDSNLVSTIAFYVYTILGIDADTFALKGGTDYLKTAENMMLQAQSSGESAWQNKIGKQNRFALIDGFLSSKFSPLRSVFYEYHRKGFDNFSADKELAKQTIQKNVIALEKLHNISIGNYMIRVFLDAKADEISNVFSDGKPAKNTQKMLSVLNKIAPTYKDKWKTIK</sequence>
<feature type="chain" id="PRO_5014176735" description="DUF4835 domain-containing protein" evidence="1">
    <location>
        <begin position="25"/>
        <end position="296"/>
    </location>
</feature>
<dbReference type="AlphaFoldDB" id="A0A2I2MBE0"/>
<gene>
    <name evidence="2" type="ORF">TNO010_520247</name>
</gene>
<evidence type="ECO:0000313" key="3">
    <source>
        <dbReference type="Proteomes" id="UP000490060"/>
    </source>
</evidence>
<proteinExistence type="predicted"/>